<dbReference type="OrthoDB" id="428768at2759"/>
<accession>A0A8H4J381</accession>
<keyword evidence="7" id="KW-1185">Reference proteome</keyword>
<evidence type="ECO:0000313" key="7">
    <source>
        <dbReference type="Proteomes" id="UP000572817"/>
    </source>
</evidence>
<feature type="domain" description="CENP-V/GFA" evidence="5">
    <location>
        <begin position="3"/>
        <end position="123"/>
    </location>
</feature>
<organism evidence="6 7">
    <name type="scientific">Botryosphaeria dothidea</name>
    <dbReference type="NCBI Taxonomy" id="55169"/>
    <lineage>
        <taxon>Eukaryota</taxon>
        <taxon>Fungi</taxon>
        <taxon>Dikarya</taxon>
        <taxon>Ascomycota</taxon>
        <taxon>Pezizomycotina</taxon>
        <taxon>Dothideomycetes</taxon>
        <taxon>Dothideomycetes incertae sedis</taxon>
        <taxon>Botryosphaeriales</taxon>
        <taxon>Botryosphaeriaceae</taxon>
        <taxon>Botryosphaeria</taxon>
    </lineage>
</organism>
<proteinExistence type="inferred from homology"/>
<dbReference type="Gene3D" id="3.90.1590.10">
    <property type="entry name" value="glutathione-dependent formaldehyde- activating enzyme (gfa)"/>
    <property type="match status" value="1"/>
</dbReference>
<name>A0A8H4J381_9PEZI</name>
<keyword evidence="4" id="KW-0456">Lyase</keyword>
<evidence type="ECO:0000256" key="1">
    <source>
        <dbReference type="ARBA" id="ARBA00005495"/>
    </source>
</evidence>
<evidence type="ECO:0000259" key="5">
    <source>
        <dbReference type="PROSITE" id="PS51891"/>
    </source>
</evidence>
<dbReference type="PANTHER" id="PTHR33337:SF30">
    <property type="entry name" value="DUF636 DOMAIN PROTEIN (AFU_ORTHOLOGUE AFUA_1G03180)"/>
    <property type="match status" value="1"/>
</dbReference>
<comment type="similarity">
    <text evidence="1">Belongs to the Gfa family.</text>
</comment>
<dbReference type="AlphaFoldDB" id="A0A8H4J381"/>
<gene>
    <name evidence="6" type="ORF">GTA08_BOTSDO12065</name>
</gene>
<dbReference type="EMBL" id="WWBZ02000007">
    <property type="protein sequence ID" value="KAF4311941.1"/>
    <property type="molecule type" value="Genomic_DNA"/>
</dbReference>
<reference evidence="6" key="1">
    <citation type="submission" date="2020-04" db="EMBL/GenBank/DDBJ databases">
        <title>Genome Assembly and Annotation of Botryosphaeria dothidea sdau 11-99, a Latent Pathogen of Apple Fruit Ring Rot in China.</title>
        <authorList>
            <person name="Yu C."/>
            <person name="Diao Y."/>
            <person name="Lu Q."/>
            <person name="Zhao J."/>
            <person name="Cui S."/>
            <person name="Peng C."/>
            <person name="He B."/>
            <person name="Liu H."/>
        </authorList>
    </citation>
    <scope>NUCLEOTIDE SEQUENCE [LARGE SCALE GENOMIC DNA]</scope>
    <source>
        <strain evidence="6">Sdau11-99</strain>
    </source>
</reference>
<dbReference type="GO" id="GO:0046872">
    <property type="term" value="F:metal ion binding"/>
    <property type="evidence" value="ECO:0007669"/>
    <property type="project" value="UniProtKB-KW"/>
</dbReference>
<dbReference type="Proteomes" id="UP000572817">
    <property type="component" value="Unassembled WGS sequence"/>
</dbReference>
<evidence type="ECO:0000256" key="3">
    <source>
        <dbReference type="ARBA" id="ARBA00022833"/>
    </source>
</evidence>
<dbReference type="InterPro" id="IPR011057">
    <property type="entry name" value="Mss4-like_sf"/>
</dbReference>
<dbReference type="Pfam" id="PF04828">
    <property type="entry name" value="GFA"/>
    <property type="match status" value="1"/>
</dbReference>
<dbReference type="SUPFAM" id="SSF51316">
    <property type="entry name" value="Mss4-like"/>
    <property type="match status" value="1"/>
</dbReference>
<keyword evidence="3" id="KW-0862">Zinc</keyword>
<sequence>MSLNGGCQCGNIKYTLDGEPVGSSLCYCNSCRSSTGSTNSASLLVRKHLFKSTGTPKIFTRRGDSGGDAQCHFCGECGSPLWVTSTSLDEGGILIIRSGTLDDLALNEKFKPTMELYCRRKYSWQPDVKDARKFETMMSH</sequence>
<evidence type="ECO:0000313" key="6">
    <source>
        <dbReference type="EMBL" id="KAF4311941.1"/>
    </source>
</evidence>
<dbReference type="GO" id="GO:0016846">
    <property type="term" value="F:carbon-sulfur lyase activity"/>
    <property type="evidence" value="ECO:0007669"/>
    <property type="project" value="InterPro"/>
</dbReference>
<dbReference type="PROSITE" id="PS51891">
    <property type="entry name" value="CENP_V_GFA"/>
    <property type="match status" value="1"/>
</dbReference>
<protein>
    <submittedName>
        <fullName evidence="6">Glutathione-dependent formaldehyde-activating protein</fullName>
    </submittedName>
</protein>
<dbReference type="PANTHER" id="PTHR33337">
    <property type="entry name" value="GFA DOMAIN-CONTAINING PROTEIN"/>
    <property type="match status" value="1"/>
</dbReference>
<evidence type="ECO:0000256" key="2">
    <source>
        <dbReference type="ARBA" id="ARBA00022723"/>
    </source>
</evidence>
<dbReference type="InterPro" id="IPR006913">
    <property type="entry name" value="CENP-V/GFA"/>
</dbReference>
<evidence type="ECO:0000256" key="4">
    <source>
        <dbReference type="ARBA" id="ARBA00023239"/>
    </source>
</evidence>
<keyword evidence="2" id="KW-0479">Metal-binding</keyword>
<comment type="caution">
    <text evidence="6">The sequence shown here is derived from an EMBL/GenBank/DDBJ whole genome shotgun (WGS) entry which is preliminary data.</text>
</comment>